<evidence type="ECO:0000256" key="3">
    <source>
        <dbReference type="ARBA" id="ARBA00023002"/>
    </source>
</evidence>
<evidence type="ECO:0000259" key="7">
    <source>
        <dbReference type="Pfam" id="PF14824"/>
    </source>
</evidence>
<dbReference type="InterPro" id="IPR028161">
    <property type="entry name" value="Met8-like"/>
</dbReference>
<dbReference type="PANTHER" id="PTHR35330:SF1">
    <property type="entry name" value="SIROHEME BIOSYNTHESIS PROTEIN MET8"/>
    <property type="match status" value="1"/>
</dbReference>
<dbReference type="EC" id="1.3.1.76" evidence="2"/>
<evidence type="ECO:0000313" key="8">
    <source>
        <dbReference type="EMBL" id="MFD1332746.1"/>
    </source>
</evidence>
<dbReference type="Proteomes" id="UP001597171">
    <property type="component" value="Unassembled WGS sequence"/>
</dbReference>
<dbReference type="SUPFAM" id="SSF75615">
    <property type="entry name" value="Siroheme synthase middle domains-like"/>
    <property type="match status" value="1"/>
</dbReference>
<dbReference type="SUPFAM" id="SSF51735">
    <property type="entry name" value="NAD(P)-binding Rossmann-fold domains"/>
    <property type="match status" value="1"/>
</dbReference>
<protein>
    <recommendedName>
        <fullName evidence="2">precorrin-2 dehydrogenase</fullName>
        <ecNumber evidence="2">1.3.1.76</ecNumber>
    </recommendedName>
</protein>
<feature type="domain" description="Siroheme synthase central" evidence="7">
    <location>
        <begin position="124"/>
        <end position="148"/>
    </location>
</feature>
<keyword evidence="4" id="KW-0520">NAD</keyword>
<comment type="pathway">
    <text evidence="1">Porphyrin-containing compound metabolism; siroheme biosynthesis; sirohydrochlorin from precorrin-2: step 1/1.</text>
</comment>
<dbReference type="Pfam" id="PF13241">
    <property type="entry name" value="NAD_binding_7"/>
    <property type="match status" value="1"/>
</dbReference>
<accession>A0ABW3Z987</accession>
<proteinExistence type="predicted"/>
<dbReference type="Gene3D" id="3.40.50.720">
    <property type="entry name" value="NAD(P)-binding Rossmann-like Domain"/>
    <property type="match status" value="1"/>
</dbReference>
<name>A0ABW3Z987_9HYPH</name>
<dbReference type="InterPro" id="IPR028281">
    <property type="entry name" value="Sirohaem_synthase_central"/>
</dbReference>
<sequence length="158" mass="16483">MPRLTSFPAFFRVSGRDVLVVGSGAAAAAKTRLLAETDARIVVVAEHPEEELIADVARTGATLRREAFSADHLAGATLVFAATEDEAQDRAIADAARAARIPVNVVDRPDLCDFTTPAIVNRAPLAVAIGTEGAAPVLARHVRARIEALLAPEVGALA</sequence>
<evidence type="ECO:0000256" key="6">
    <source>
        <dbReference type="ARBA" id="ARBA00047561"/>
    </source>
</evidence>
<evidence type="ECO:0000256" key="1">
    <source>
        <dbReference type="ARBA" id="ARBA00005010"/>
    </source>
</evidence>
<gene>
    <name evidence="8" type="ORF">ACFQ4O_12130</name>
</gene>
<reference evidence="9" key="1">
    <citation type="journal article" date="2019" name="Int. J. Syst. Evol. Microbiol.">
        <title>The Global Catalogue of Microorganisms (GCM) 10K type strain sequencing project: providing services to taxonomists for standard genome sequencing and annotation.</title>
        <authorList>
            <consortium name="The Broad Institute Genomics Platform"/>
            <consortium name="The Broad Institute Genome Sequencing Center for Infectious Disease"/>
            <person name="Wu L."/>
            <person name="Ma J."/>
        </authorList>
    </citation>
    <scope>NUCLEOTIDE SEQUENCE [LARGE SCALE GENOMIC DNA]</scope>
    <source>
        <strain evidence="9">CCUG 61696</strain>
    </source>
</reference>
<dbReference type="Gene3D" id="3.30.160.110">
    <property type="entry name" value="Siroheme synthase, domain 2"/>
    <property type="match status" value="1"/>
</dbReference>
<feature type="non-terminal residue" evidence="8">
    <location>
        <position position="158"/>
    </location>
</feature>
<dbReference type="InterPro" id="IPR036291">
    <property type="entry name" value="NAD(P)-bd_dom_sf"/>
</dbReference>
<evidence type="ECO:0000313" key="9">
    <source>
        <dbReference type="Proteomes" id="UP001597171"/>
    </source>
</evidence>
<dbReference type="PANTHER" id="PTHR35330">
    <property type="entry name" value="SIROHEME BIOSYNTHESIS PROTEIN MET8"/>
    <property type="match status" value="1"/>
</dbReference>
<evidence type="ECO:0000256" key="4">
    <source>
        <dbReference type="ARBA" id="ARBA00023027"/>
    </source>
</evidence>
<keyword evidence="3" id="KW-0560">Oxidoreductase</keyword>
<keyword evidence="9" id="KW-1185">Reference proteome</keyword>
<comment type="catalytic activity">
    <reaction evidence="6">
        <text>precorrin-2 + NAD(+) = sirohydrochlorin + NADH + 2 H(+)</text>
        <dbReference type="Rhea" id="RHEA:15613"/>
        <dbReference type="ChEBI" id="CHEBI:15378"/>
        <dbReference type="ChEBI" id="CHEBI:57540"/>
        <dbReference type="ChEBI" id="CHEBI:57945"/>
        <dbReference type="ChEBI" id="CHEBI:58351"/>
        <dbReference type="ChEBI" id="CHEBI:58827"/>
        <dbReference type="EC" id="1.3.1.76"/>
    </reaction>
</comment>
<dbReference type="Pfam" id="PF14824">
    <property type="entry name" value="Sirohm_synth_M"/>
    <property type="match status" value="1"/>
</dbReference>
<dbReference type="EMBL" id="JBHTMX010000118">
    <property type="protein sequence ID" value="MFD1332746.1"/>
    <property type="molecule type" value="Genomic_DNA"/>
</dbReference>
<keyword evidence="5" id="KW-0627">Porphyrin biosynthesis</keyword>
<evidence type="ECO:0000256" key="5">
    <source>
        <dbReference type="ARBA" id="ARBA00023244"/>
    </source>
</evidence>
<evidence type="ECO:0000256" key="2">
    <source>
        <dbReference type="ARBA" id="ARBA00012400"/>
    </source>
</evidence>
<dbReference type="RefSeq" id="WP_378775955.1">
    <property type="nucleotide sequence ID" value="NZ_JBHTMX010000118.1"/>
</dbReference>
<comment type="caution">
    <text evidence="8">The sequence shown here is derived from an EMBL/GenBank/DDBJ whole genome shotgun (WGS) entry which is preliminary data.</text>
</comment>
<organism evidence="8 9">
    <name type="scientific">Methylopila musalis</name>
    <dbReference type="NCBI Taxonomy" id="1134781"/>
    <lineage>
        <taxon>Bacteria</taxon>
        <taxon>Pseudomonadati</taxon>
        <taxon>Pseudomonadota</taxon>
        <taxon>Alphaproteobacteria</taxon>
        <taxon>Hyphomicrobiales</taxon>
        <taxon>Methylopilaceae</taxon>
        <taxon>Methylopila</taxon>
    </lineage>
</organism>
<dbReference type="InterPro" id="IPR006367">
    <property type="entry name" value="Sirohaem_synthase_N"/>
</dbReference>
<dbReference type="NCBIfam" id="TIGR01470">
    <property type="entry name" value="cysG_Nterm"/>
    <property type="match status" value="1"/>
</dbReference>